<protein>
    <submittedName>
        <fullName evidence="1">Uncharacterized protein</fullName>
    </submittedName>
</protein>
<evidence type="ECO:0000313" key="1">
    <source>
        <dbReference type="EMBL" id="KAH3703847.1"/>
    </source>
</evidence>
<reference evidence="1" key="1">
    <citation type="journal article" date="2019" name="bioRxiv">
        <title>The Genome of the Zebra Mussel, Dreissena polymorpha: A Resource for Invasive Species Research.</title>
        <authorList>
            <person name="McCartney M.A."/>
            <person name="Auch B."/>
            <person name="Kono T."/>
            <person name="Mallez S."/>
            <person name="Zhang Y."/>
            <person name="Obille A."/>
            <person name="Becker A."/>
            <person name="Abrahante J.E."/>
            <person name="Garbe J."/>
            <person name="Badalamenti J.P."/>
            <person name="Herman A."/>
            <person name="Mangelson H."/>
            <person name="Liachko I."/>
            <person name="Sullivan S."/>
            <person name="Sone E.D."/>
            <person name="Koren S."/>
            <person name="Silverstein K.A.T."/>
            <person name="Beckman K.B."/>
            <person name="Gohl D.M."/>
        </authorList>
    </citation>
    <scope>NUCLEOTIDE SEQUENCE</scope>
    <source>
        <strain evidence="1">Duluth1</strain>
        <tissue evidence="1">Whole animal</tissue>
    </source>
</reference>
<reference evidence="1" key="2">
    <citation type="submission" date="2020-11" db="EMBL/GenBank/DDBJ databases">
        <authorList>
            <person name="McCartney M.A."/>
            <person name="Auch B."/>
            <person name="Kono T."/>
            <person name="Mallez S."/>
            <person name="Becker A."/>
            <person name="Gohl D.M."/>
            <person name="Silverstein K.A.T."/>
            <person name="Koren S."/>
            <person name="Bechman K.B."/>
            <person name="Herman A."/>
            <person name="Abrahante J.E."/>
            <person name="Garbe J."/>
        </authorList>
    </citation>
    <scope>NUCLEOTIDE SEQUENCE</scope>
    <source>
        <strain evidence="1">Duluth1</strain>
        <tissue evidence="1">Whole animal</tissue>
    </source>
</reference>
<accession>A0A9D4BSI9</accession>
<organism evidence="1 2">
    <name type="scientific">Dreissena polymorpha</name>
    <name type="common">Zebra mussel</name>
    <name type="synonym">Mytilus polymorpha</name>
    <dbReference type="NCBI Taxonomy" id="45954"/>
    <lineage>
        <taxon>Eukaryota</taxon>
        <taxon>Metazoa</taxon>
        <taxon>Spiralia</taxon>
        <taxon>Lophotrochozoa</taxon>
        <taxon>Mollusca</taxon>
        <taxon>Bivalvia</taxon>
        <taxon>Autobranchia</taxon>
        <taxon>Heteroconchia</taxon>
        <taxon>Euheterodonta</taxon>
        <taxon>Imparidentia</taxon>
        <taxon>Neoheterodontei</taxon>
        <taxon>Myida</taxon>
        <taxon>Dreissenoidea</taxon>
        <taxon>Dreissenidae</taxon>
        <taxon>Dreissena</taxon>
    </lineage>
</organism>
<sequence>MLLSDLVKNTSTDVQQVSVTFQATLAELKELQDNKEAIIQSLQCSFNEQIHKIQ</sequence>
<gene>
    <name evidence="1" type="ORF">DPMN_078894</name>
</gene>
<name>A0A9D4BSI9_DREPO</name>
<evidence type="ECO:0000313" key="2">
    <source>
        <dbReference type="Proteomes" id="UP000828390"/>
    </source>
</evidence>
<dbReference type="AlphaFoldDB" id="A0A9D4BSI9"/>
<dbReference type="EMBL" id="JAIWYP010000015">
    <property type="protein sequence ID" value="KAH3703847.1"/>
    <property type="molecule type" value="Genomic_DNA"/>
</dbReference>
<proteinExistence type="predicted"/>
<comment type="caution">
    <text evidence="1">The sequence shown here is derived from an EMBL/GenBank/DDBJ whole genome shotgun (WGS) entry which is preliminary data.</text>
</comment>
<keyword evidence="2" id="KW-1185">Reference proteome</keyword>
<dbReference type="Proteomes" id="UP000828390">
    <property type="component" value="Unassembled WGS sequence"/>
</dbReference>